<reference evidence="3" key="2">
    <citation type="submission" date="2021-09" db="EMBL/GenBank/DDBJ databases">
        <authorList>
            <person name="Jia N."/>
            <person name="Wang J."/>
            <person name="Shi W."/>
            <person name="Du L."/>
            <person name="Sun Y."/>
            <person name="Zhan W."/>
            <person name="Jiang J."/>
            <person name="Wang Q."/>
            <person name="Zhang B."/>
            <person name="Ji P."/>
            <person name="Sakyi L.B."/>
            <person name="Cui X."/>
            <person name="Yuan T."/>
            <person name="Jiang B."/>
            <person name="Yang W."/>
            <person name="Lam T.T.-Y."/>
            <person name="Chang Q."/>
            <person name="Ding S."/>
            <person name="Wang X."/>
            <person name="Zhu J."/>
            <person name="Ruan X."/>
            <person name="Zhao L."/>
            <person name="Wei J."/>
            <person name="Que T."/>
            <person name="Du C."/>
            <person name="Cheng J."/>
            <person name="Dai P."/>
            <person name="Han X."/>
            <person name="Huang E."/>
            <person name="Gao Y."/>
            <person name="Liu J."/>
            <person name="Shao H."/>
            <person name="Ye R."/>
            <person name="Li L."/>
            <person name="Wei W."/>
            <person name="Wang X."/>
            <person name="Wang C."/>
            <person name="Huo Q."/>
            <person name="Li W."/>
            <person name="Guo W."/>
            <person name="Chen H."/>
            <person name="Chen S."/>
            <person name="Zhou L."/>
            <person name="Zhou L."/>
            <person name="Ni X."/>
            <person name="Tian J."/>
            <person name="Zhou Y."/>
            <person name="Sheng Y."/>
            <person name="Liu T."/>
            <person name="Pan Y."/>
            <person name="Xia L."/>
            <person name="Li J."/>
            <person name="Zhao F."/>
            <person name="Cao W."/>
        </authorList>
    </citation>
    <scope>NUCLEOTIDE SEQUENCE</scope>
    <source>
        <strain evidence="3">Rmic-2018</strain>
        <tissue evidence="3">Larvae</tissue>
    </source>
</reference>
<reference evidence="3" key="1">
    <citation type="journal article" date="2020" name="Cell">
        <title>Large-Scale Comparative Analyses of Tick Genomes Elucidate Their Genetic Diversity and Vector Capacities.</title>
        <authorList>
            <consortium name="Tick Genome and Microbiome Consortium (TIGMIC)"/>
            <person name="Jia N."/>
            <person name="Wang J."/>
            <person name="Shi W."/>
            <person name="Du L."/>
            <person name="Sun Y."/>
            <person name="Zhan W."/>
            <person name="Jiang J.F."/>
            <person name="Wang Q."/>
            <person name="Zhang B."/>
            <person name="Ji P."/>
            <person name="Bell-Sakyi L."/>
            <person name="Cui X.M."/>
            <person name="Yuan T.T."/>
            <person name="Jiang B.G."/>
            <person name="Yang W.F."/>
            <person name="Lam T.T."/>
            <person name="Chang Q.C."/>
            <person name="Ding S.J."/>
            <person name="Wang X.J."/>
            <person name="Zhu J.G."/>
            <person name="Ruan X.D."/>
            <person name="Zhao L."/>
            <person name="Wei J.T."/>
            <person name="Ye R.Z."/>
            <person name="Que T.C."/>
            <person name="Du C.H."/>
            <person name="Zhou Y.H."/>
            <person name="Cheng J.X."/>
            <person name="Dai P.F."/>
            <person name="Guo W.B."/>
            <person name="Han X.H."/>
            <person name="Huang E.J."/>
            <person name="Li L.F."/>
            <person name="Wei W."/>
            <person name="Gao Y.C."/>
            <person name="Liu J.Z."/>
            <person name="Shao H.Z."/>
            <person name="Wang X."/>
            <person name="Wang C.C."/>
            <person name="Yang T.C."/>
            <person name="Huo Q.B."/>
            <person name="Li W."/>
            <person name="Chen H.Y."/>
            <person name="Chen S.E."/>
            <person name="Zhou L.G."/>
            <person name="Ni X.B."/>
            <person name="Tian J.H."/>
            <person name="Sheng Y."/>
            <person name="Liu T."/>
            <person name="Pan Y.S."/>
            <person name="Xia L.Y."/>
            <person name="Li J."/>
            <person name="Zhao F."/>
            <person name="Cao W.C."/>
        </authorList>
    </citation>
    <scope>NUCLEOTIDE SEQUENCE</scope>
    <source>
        <strain evidence="3">Rmic-2018</strain>
    </source>
</reference>
<evidence type="ECO:0000313" key="3">
    <source>
        <dbReference type="EMBL" id="KAH7964057.1"/>
    </source>
</evidence>
<comment type="caution">
    <text evidence="3">The sequence shown here is derived from an EMBL/GenBank/DDBJ whole genome shotgun (WGS) entry which is preliminary data.</text>
</comment>
<keyword evidence="4" id="KW-1185">Reference proteome</keyword>
<feature type="region of interest" description="Disordered" evidence="2">
    <location>
        <begin position="69"/>
        <end position="105"/>
    </location>
</feature>
<dbReference type="EMBL" id="JABSTU010004294">
    <property type="protein sequence ID" value="KAH7964057.1"/>
    <property type="molecule type" value="Genomic_DNA"/>
</dbReference>
<accession>A0A9J6CZI8</accession>
<gene>
    <name evidence="3" type="ORF">HPB51_027704</name>
</gene>
<evidence type="ECO:0000256" key="1">
    <source>
        <dbReference type="SAM" id="Coils"/>
    </source>
</evidence>
<organism evidence="3 4">
    <name type="scientific">Rhipicephalus microplus</name>
    <name type="common">Cattle tick</name>
    <name type="synonym">Boophilus microplus</name>
    <dbReference type="NCBI Taxonomy" id="6941"/>
    <lineage>
        <taxon>Eukaryota</taxon>
        <taxon>Metazoa</taxon>
        <taxon>Ecdysozoa</taxon>
        <taxon>Arthropoda</taxon>
        <taxon>Chelicerata</taxon>
        <taxon>Arachnida</taxon>
        <taxon>Acari</taxon>
        <taxon>Parasitiformes</taxon>
        <taxon>Ixodida</taxon>
        <taxon>Ixodoidea</taxon>
        <taxon>Ixodidae</taxon>
        <taxon>Rhipicephalinae</taxon>
        <taxon>Rhipicephalus</taxon>
        <taxon>Boophilus</taxon>
    </lineage>
</organism>
<dbReference type="Gene3D" id="1.20.5.1500">
    <property type="match status" value="1"/>
</dbReference>
<name>A0A9J6CZI8_RHIMP</name>
<evidence type="ECO:0000256" key="2">
    <source>
        <dbReference type="SAM" id="MobiDB-lite"/>
    </source>
</evidence>
<protein>
    <submittedName>
        <fullName evidence="3">Uncharacterized protein</fullName>
    </submittedName>
</protein>
<evidence type="ECO:0000313" key="4">
    <source>
        <dbReference type="Proteomes" id="UP000821866"/>
    </source>
</evidence>
<proteinExistence type="predicted"/>
<keyword evidence="1" id="KW-0175">Coiled coil</keyword>
<feature type="coiled-coil region" evidence="1">
    <location>
        <begin position="115"/>
        <end position="142"/>
    </location>
</feature>
<dbReference type="AlphaFoldDB" id="A0A9J6CZI8"/>
<sequence length="146" mass="17230">MPKRPYQSQAWLALPRFYGQLRGSSVKRHPNKYLTIEGQRPKGMARTQRSWLLTAFYRGSSYFEARNSKIPSVKECNNDNEGEEMDRQTPDSENTNNEDSDSCFGSEDDIWKMCEESIEMRRSEYIDDMADLERQLVHLKKQFFVE</sequence>
<dbReference type="Proteomes" id="UP000821866">
    <property type="component" value="Unassembled WGS sequence"/>
</dbReference>